<feature type="chain" id="PRO_5024325819" evidence="2">
    <location>
        <begin position="18"/>
        <end position="202"/>
    </location>
</feature>
<dbReference type="Gene3D" id="3.40.33.10">
    <property type="entry name" value="CAP"/>
    <property type="match status" value="1"/>
</dbReference>
<name>A0A5K3FJT6_MESCO</name>
<feature type="compositionally biased region" description="Polar residues" evidence="1">
    <location>
        <begin position="150"/>
        <end position="159"/>
    </location>
</feature>
<proteinExistence type="predicted"/>
<dbReference type="AlphaFoldDB" id="A0A5K3FJT6"/>
<accession>A0A5K3FJT6</accession>
<dbReference type="WBParaSite" id="MCU_008406-RA">
    <property type="protein sequence ID" value="MCU_008406-RA"/>
    <property type="gene ID" value="MCU_008406"/>
</dbReference>
<dbReference type="SUPFAM" id="SSF55797">
    <property type="entry name" value="PR-1-like"/>
    <property type="match status" value="1"/>
</dbReference>
<feature type="region of interest" description="Disordered" evidence="1">
    <location>
        <begin position="140"/>
        <end position="159"/>
    </location>
</feature>
<sequence>MLLLLLCSLPLMRFVAADILLPEERRAMEEFHVQLRENVEPPASNMLLMMVWKEATEFGCATKYCKTHYFTMCLYRPAHNWPRERPYATGVSCSECPDGYGCYRNQCDASTEPVTDDFEAEPQNERPTMAYEAPHDQKNNLTSADEHQAPTPNSFVAEPQNQPITTLHEASIDQDDNTTSASKMLSSTGILLSAVFLVQCTV</sequence>
<organism evidence="3">
    <name type="scientific">Mesocestoides corti</name>
    <name type="common">Flatworm</name>
    <dbReference type="NCBI Taxonomy" id="53468"/>
    <lineage>
        <taxon>Eukaryota</taxon>
        <taxon>Metazoa</taxon>
        <taxon>Spiralia</taxon>
        <taxon>Lophotrochozoa</taxon>
        <taxon>Platyhelminthes</taxon>
        <taxon>Cestoda</taxon>
        <taxon>Eucestoda</taxon>
        <taxon>Cyclophyllidea</taxon>
        <taxon>Mesocestoididae</taxon>
        <taxon>Mesocestoides</taxon>
    </lineage>
</organism>
<evidence type="ECO:0000313" key="3">
    <source>
        <dbReference type="WBParaSite" id="MCU_008406-RA"/>
    </source>
</evidence>
<dbReference type="InterPro" id="IPR035940">
    <property type="entry name" value="CAP_sf"/>
</dbReference>
<reference evidence="3" key="1">
    <citation type="submission" date="2019-11" db="UniProtKB">
        <authorList>
            <consortium name="WormBaseParasite"/>
        </authorList>
    </citation>
    <scope>IDENTIFICATION</scope>
</reference>
<feature type="signal peptide" evidence="2">
    <location>
        <begin position="1"/>
        <end position="17"/>
    </location>
</feature>
<protein>
    <submittedName>
        <fullName evidence="3">SCP domain-containing protein</fullName>
    </submittedName>
</protein>
<evidence type="ECO:0000256" key="1">
    <source>
        <dbReference type="SAM" id="MobiDB-lite"/>
    </source>
</evidence>
<keyword evidence="2" id="KW-0732">Signal</keyword>
<evidence type="ECO:0000256" key="2">
    <source>
        <dbReference type="SAM" id="SignalP"/>
    </source>
</evidence>